<accession>A0A0Z8KX88</accession>
<dbReference type="Proteomes" id="UP000074850">
    <property type="component" value="Unassembled WGS sequence"/>
</dbReference>
<dbReference type="AlphaFoldDB" id="A0A0Z8KX88"/>
<sequence>MVFVDCPCRLPISLSPPPKGNIARPPAPLRCPIINTRSRFWGTPKFLLLNTCHSASYPSSSNAPSMVSNVFPLSWLSNPVTFSRNRYLGLRIDANLAISKNKVPLVSSNPARFPAMLKAWHGNPPQITSTRPIPRTDSSVTLVMS</sequence>
<proteinExistence type="predicted"/>
<reference evidence="1 2" key="1">
    <citation type="submission" date="2016-02" db="EMBL/GenBank/DDBJ databases">
        <authorList>
            <consortium name="Pathogen Informatics"/>
        </authorList>
    </citation>
    <scope>NUCLEOTIDE SEQUENCE [LARGE SCALE GENOMIC DNA]</scope>
    <source>
        <strain evidence="1 2">LSS64</strain>
    </source>
</reference>
<gene>
    <name evidence="1" type="ORF">ERS132426_02332</name>
</gene>
<evidence type="ECO:0000313" key="1">
    <source>
        <dbReference type="EMBL" id="CYV80080.1"/>
    </source>
</evidence>
<organism evidence="1 2">
    <name type="scientific">Streptococcus suis</name>
    <dbReference type="NCBI Taxonomy" id="1307"/>
    <lineage>
        <taxon>Bacteria</taxon>
        <taxon>Bacillati</taxon>
        <taxon>Bacillota</taxon>
        <taxon>Bacilli</taxon>
        <taxon>Lactobacillales</taxon>
        <taxon>Streptococcaceae</taxon>
        <taxon>Streptococcus</taxon>
    </lineage>
</organism>
<name>A0A0Z8KX88_STRSU</name>
<dbReference type="EMBL" id="FIHM01000107">
    <property type="protein sequence ID" value="CYV80080.1"/>
    <property type="molecule type" value="Genomic_DNA"/>
</dbReference>
<protein>
    <submittedName>
        <fullName evidence="1">Uncharacterized protein</fullName>
    </submittedName>
</protein>
<evidence type="ECO:0000313" key="2">
    <source>
        <dbReference type="Proteomes" id="UP000074850"/>
    </source>
</evidence>